<dbReference type="OrthoDB" id="455474at2"/>
<dbReference type="PANTHER" id="PTHR10000">
    <property type="entry name" value="PHOSPHOSERINE PHOSPHATASE"/>
    <property type="match status" value="1"/>
</dbReference>
<dbReference type="InterPro" id="IPR006381">
    <property type="entry name" value="HAD-SF-IIB-MPGP"/>
</dbReference>
<dbReference type="Gene3D" id="3.40.50.1000">
    <property type="entry name" value="HAD superfamily/HAD-like"/>
    <property type="match status" value="1"/>
</dbReference>
<dbReference type="SFLD" id="SFLDS00003">
    <property type="entry name" value="Haloacid_Dehalogenase"/>
    <property type="match status" value="1"/>
</dbReference>
<name>A0A1Y1SCG5_9GAMM</name>
<evidence type="ECO:0000313" key="4">
    <source>
        <dbReference type="EMBL" id="ORE86329.1"/>
    </source>
</evidence>
<evidence type="ECO:0000256" key="2">
    <source>
        <dbReference type="ARBA" id="ARBA00022801"/>
    </source>
</evidence>
<accession>A0A1Y1SCG5</accession>
<dbReference type="EMBL" id="AQQV01000003">
    <property type="protein sequence ID" value="ORE86329.1"/>
    <property type="molecule type" value="Genomic_DNA"/>
</dbReference>
<dbReference type="Pfam" id="PF08282">
    <property type="entry name" value="Hydrolase_3"/>
    <property type="match status" value="2"/>
</dbReference>
<evidence type="ECO:0000256" key="3">
    <source>
        <dbReference type="ARBA" id="ARBA00022842"/>
    </source>
</evidence>
<dbReference type="RefSeq" id="WP_083562595.1">
    <property type="nucleotide sequence ID" value="NZ_AQQV01000003.1"/>
</dbReference>
<reference evidence="4 5" key="1">
    <citation type="submission" date="2013-04" db="EMBL/GenBank/DDBJ databases">
        <title>Oceanococcus atlanticus 22II-S10r2 Genome Sequencing.</title>
        <authorList>
            <person name="Lai Q."/>
            <person name="Li G."/>
            <person name="Shao Z."/>
        </authorList>
    </citation>
    <scope>NUCLEOTIDE SEQUENCE [LARGE SCALE GENOMIC DNA]</scope>
    <source>
        <strain evidence="4 5">22II-S10r2</strain>
    </source>
</reference>
<dbReference type="Gene3D" id="3.30.980.20">
    <property type="entry name" value="Putative mannosyl-3-phosphoglycerate phosphatase, domain 2"/>
    <property type="match status" value="1"/>
</dbReference>
<comment type="caution">
    <text evidence="4">The sequence shown here is derived from an EMBL/GenBank/DDBJ whole genome shotgun (WGS) entry which is preliminary data.</text>
</comment>
<dbReference type="SFLD" id="SFLDG01142">
    <property type="entry name" value="C2.B.2:_Mannosyl-3-phosphoglyc"/>
    <property type="match status" value="1"/>
</dbReference>
<dbReference type="GO" id="GO:0000287">
    <property type="term" value="F:magnesium ion binding"/>
    <property type="evidence" value="ECO:0007669"/>
    <property type="project" value="UniProtKB-ARBA"/>
</dbReference>
<evidence type="ECO:0000313" key="5">
    <source>
        <dbReference type="Proteomes" id="UP000192342"/>
    </source>
</evidence>
<organism evidence="4 5">
    <name type="scientific">Oceanococcus atlanticus</name>
    <dbReference type="NCBI Taxonomy" id="1317117"/>
    <lineage>
        <taxon>Bacteria</taxon>
        <taxon>Pseudomonadati</taxon>
        <taxon>Pseudomonadota</taxon>
        <taxon>Gammaproteobacteria</taxon>
        <taxon>Chromatiales</taxon>
        <taxon>Oceanococcaceae</taxon>
        <taxon>Oceanococcus</taxon>
    </lineage>
</organism>
<dbReference type="NCBIfam" id="TIGR01484">
    <property type="entry name" value="HAD-SF-IIB"/>
    <property type="match status" value="1"/>
</dbReference>
<dbReference type="SUPFAM" id="SSF56784">
    <property type="entry name" value="HAD-like"/>
    <property type="match status" value="1"/>
</dbReference>
<dbReference type="Proteomes" id="UP000192342">
    <property type="component" value="Unassembled WGS sequence"/>
</dbReference>
<gene>
    <name evidence="4" type="ORF">ATO7_13568</name>
</gene>
<sequence>MSALIFSDLDGTLLDHDNYDTRPALATLEQVQQAGHAVILNTSKTARETARWHRTLHLNGAYVVENGAAIHAPDGSLQACQGVAREILLDTLQHIRQQTGLRFCGFSDATTAQIVDWTGLSPDNAERARQRRWSEPLKWLDDEAALQVFRQALGEHGLQLLRGGRFFHVQGRHDKASALRQLMACEQAPVSVALGDGENDVAMIEAADIGVQVRSPAYDFPTLTTPPRRLLQTKNYGPAGWAEAMTIILQQGWLRHE</sequence>
<dbReference type="GO" id="GO:0050531">
    <property type="term" value="F:mannosyl-3-phosphoglycerate phosphatase activity"/>
    <property type="evidence" value="ECO:0007669"/>
    <property type="project" value="UniProtKB-EC"/>
</dbReference>
<dbReference type="NCBIfam" id="TIGR01486">
    <property type="entry name" value="HAD-SF-IIB-MPGP"/>
    <property type="match status" value="1"/>
</dbReference>
<dbReference type="PANTHER" id="PTHR10000:SF8">
    <property type="entry name" value="HAD SUPERFAMILY HYDROLASE-LIKE, TYPE 3"/>
    <property type="match status" value="1"/>
</dbReference>
<dbReference type="InterPro" id="IPR023214">
    <property type="entry name" value="HAD_sf"/>
</dbReference>
<protein>
    <submittedName>
        <fullName evidence="4">Mannosyl-3-phosphoglycerate phosphatase</fullName>
        <ecNumber evidence="4">3.1.3.70</ecNumber>
    </submittedName>
</protein>
<dbReference type="GO" id="GO:0005829">
    <property type="term" value="C:cytosol"/>
    <property type="evidence" value="ECO:0007669"/>
    <property type="project" value="TreeGrafter"/>
</dbReference>
<keyword evidence="2 4" id="KW-0378">Hydrolase</keyword>
<keyword evidence="1" id="KW-0479">Metal-binding</keyword>
<evidence type="ECO:0000256" key="1">
    <source>
        <dbReference type="ARBA" id="ARBA00022723"/>
    </source>
</evidence>
<keyword evidence="5" id="KW-1185">Reference proteome</keyword>
<keyword evidence="3" id="KW-0460">Magnesium</keyword>
<proteinExistence type="predicted"/>
<dbReference type="AlphaFoldDB" id="A0A1Y1SCG5"/>
<dbReference type="InterPro" id="IPR036412">
    <property type="entry name" value="HAD-like_sf"/>
</dbReference>
<dbReference type="GO" id="GO:0051479">
    <property type="term" value="P:mannosylglycerate biosynthetic process"/>
    <property type="evidence" value="ECO:0007669"/>
    <property type="project" value="InterPro"/>
</dbReference>
<dbReference type="STRING" id="1317117.ATO7_13568"/>
<dbReference type="InterPro" id="IPR006379">
    <property type="entry name" value="HAD-SF_hydro_IIB"/>
</dbReference>
<dbReference type="SFLD" id="SFLDG01140">
    <property type="entry name" value="C2.B:_Phosphomannomutase_and_P"/>
    <property type="match status" value="1"/>
</dbReference>
<dbReference type="EC" id="3.1.3.70" evidence="4"/>